<keyword evidence="8" id="KW-1278">Translocase</keyword>
<keyword evidence="11 16" id="KW-0520">NAD</keyword>
<name>H2ESU5_9BILA</name>
<evidence type="ECO:0000256" key="11">
    <source>
        <dbReference type="ARBA" id="ARBA00023027"/>
    </source>
</evidence>
<dbReference type="Pfam" id="PF00361">
    <property type="entry name" value="Proton_antipo_M"/>
    <property type="match status" value="1"/>
</dbReference>
<evidence type="ECO:0000256" key="3">
    <source>
        <dbReference type="ARBA" id="ARBA00021096"/>
    </source>
</evidence>
<feature type="transmembrane region" description="Helical" evidence="16">
    <location>
        <begin position="421"/>
        <end position="442"/>
    </location>
</feature>
<dbReference type="EC" id="7.1.1.2" evidence="2 16"/>
<evidence type="ECO:0000256" key="6">
    <source>
        <dbReference type="ARBA" id="ARBA00022692"/>
    </source>
</evidence>
<keyword evidence="6 16" id="KW-0812">Transmembrane</keyword>
<feature type="transmembrane region" description="Helical" evidence="16">
    <location>
        <begin position="166"/>
        <end position="187"/>
    </location>
</feature>
<feature type="transmembrane region" description="Helical" evidence="16">
    <location>
        <begin position="333"/>
        <end position="351"/>
    </location>
</feature>
<comment type="subcellular location">
    <subcellularLocation>
        <location evidence="1">Mitochondrion inner membrane</location>
        <topology evidence="1">Multi-pass membrane protein</topology>
    </subcellularLocation>
</comment>
<accession>H2ESU5</accession>
<evidence type="ECO:0000256" key="10">
    <source>
        <dbReference type="ARBA" id="ARBA00022989"/>
    </source>
</evidence>
<dbReference type="InterPro" id="IPR010934">
    <property type="entry name" value="NADH_DH_su5_C"/>
</dbReference>
<feature type="transmembrane region" description="Helical" evidence="16">
    <location>
        <begin position="6"/>
        <end position="26"/>
    </location>
</feature>
<evidence type="ECO:0000256" key="15">
    <source>
        <dbReference type="ARBA" id="ARBA00049551"/>
    </source>
</evidence>
<evidence type="ECO:0000256" key="16">
    <source>
        <dbReference type="RuleBase" id="RU003404"/>
    </source>
</evidence>
<dbReference type="InterPro" id="IPR001516">
    <property type="entry name" value="Proton_antipo_N"/>
</dbReference>
<feature type="transmembrane region" description="Helical" evidence="16">
    <location>
        <begin position="108"/>
        <end position="130"/>
    </location>
</feature>
<feature type="transmembrane region" description="Helical" evidence="16">
    <location>
        <begin position="291"/>
        <end position="312"/>
    </location>
</feature>
<dbReference type="GO" id="GO:0008137">
    <property type="term" value="F:NADH dehydrogenase (ubiquinone) activity"/>
    <property type="evidence" value="ECO:0007669"/>
    <property type="project" value="UniProtKB-EC"/>
</dbReference>
<dbReference type="AlphaFoldDB" id="H2ESU5"/>
<evidence type="ECO:0000256" key="8">
    <source>
        <dbReference type="ARBA" id="ARBA00022967"/>
    </source>
</evidence>
<evidence type="ECO:0000256" key="9">
    <source>
        <dbReference type="ARBA" id="ARBA00022982"/>
    </source>
</evidence>
<keyword evidence="10 16" id="KW-1133">Transmembrane helix</keyword>
<dbReference type="Pfam" id="PF06455">
    <property type="entry name" value="NADH5_C"/>
    <property type="match status" value="1"/>
</dbReference>
<keyword evidence="14 16" id="KW-0472">Membrane</keyword>
<comment type="catalytic activity">
    <reaction evidence="15 16">
        <text>a ubiquinone + NADH + 5 H(+)(in) = a ubiquinol + NAD(+) + 4 H(+)(out)</text>
        <dbReference type="Rhea" id="RHEA:29091"/>
        <dbReference type="Rhea" id="RHEA-COMP:9565"/>
        <dbReference type="Rhea" id="RHEA-COMP:9566"/>
        <dbReference type="ChEBI" id="CHEBI:15378"/>
        <dbReference type="ChEBI" id="CHEBI:16389"/>
        <dbReference type="ChEBI" id="CHEBI:17976"/>
        <dbReference type="ChEBI" id="CHEBI:57540"/>
        <dbReference type="ChEBI" id="CHEBI:57945"/>
        <dbReference type="EC" id="7.1.1.2"/>
    </reaction>
</comment>
<feature type="transmembrane region" description="Helical" evidence="16">
    <location>
        <begin position="266"/>
        <end position="285"/>
    </location>
</feature>
<feature type="transmembrane region" description="Helical" evidence="16">
    <location>
        <begin position="541"/>
        <end position="559"/>
    </location>
</feature>
<dbReference type="InterPro" id="IPR001750">
    <property type="entry name" value="ND/Mrp_TM"/>
</dbReference>
<dbReference type="GO" id="GO:0042773">
    <property type="term" value="P:ATP synthesis coupled electron transport"/>
    <property type="evidence" value="ECO:0007669"/>
    <property type="project" value="InterPro"/>
</dbReference>
<feature type="transmembrane region" description="Helical" evidence="16">
    <location>
        <begin position="208"/>
        <end position="229"/>
    </location>
</feature>
<evidence type="ECO:0000256" key="14">
    <source>
        <dbReference type="ARBA" id="ARBA00023136"/>
    </source>
</evidence>
<feature type="domain" description="NADH:quinone oxidoreductase/Mrp antiporter transmembrane" evidence="17">
    <location>
        <begin position="106"/>
        <end position="383"/>
    </location>
</feature>
<feature type="transmembrane region" description="Helical" evidence="16">
    <location>
        <begin position="58"/>
        <end position="77"/>
    </location>
</feature>
<dbReference type="PANTHER" id="PTHR42829:SF2">
    <property type="entry name" value="NADH-UBIQUINONE OXIDOREDUCTASE CHAIN 5"/>
    <property type="match status" value="1"/>
</dbReference>
<evidence type="ECO:0000313" key="20">
    <source>
        <dbReference type="EMBL" id="AEX16063.1"/>
    </source>
</evidence>
<evidence type="ECO:0000256" key="7">
    <source>
        <dbReference type="ARBA" id="ARBA00022792"/>
    </source>
</evidence>
<feature type="transmembrane region" description="Helical" evidence="16">
    <location>
        <begin position="448"/>
        <end position="471"/>
    </location>
</feature>
<dbReference type="Pfam" id="PF00662">
    <property type="entry name" value="Proton_antipo_N"/>
    <property type="match status" value="1"/>
</dbReference>
<feature type="transmembrane region" description="Helical" evidence="16">
    <location>
        <begin position="142"/>
        <end position="160"/>
    </location>
</feature>
<evidence type="ECO:0000256" key="1">
    <source>
        <dbReference type="ARBA" id="ARBA00004448"/>
    </source>
</evidence>
<evidence type="ECO:0000256" key="12">
    <source>
        <dbReference type="ARBA" id="ARBA00023075"/>
    </source>
</evidence>
<protein>
    <recommendedName>
        <fullName evidence="3 16">NADH-ubiquinone oxidoreductase chain 5</fullName>
        <ecNumber evidence="2 16">7.1.1.2</ecNumber>
    </recommendedName>
</protein>
<dbReference type="GO" id="GO:0005743">
    <property type="term" value="C:mitochondrial inner membrane"/>
    <property type="evidence" value="ECO:0007669"/>
    <property type="project" value="UniProtKB-SubCell"/>
</dbReference>
<keyword evidence="12 16" id="KW-0830">Ubiquinone</keyword>
<dbReference type="PROSITE" id="PS51257">
    <property type="entry name" value="PROKAR_LIPOPROTEIN"/>
    <property type="match status" value="1"/>
</dbReference>
<keyword evidence="7" id="KW-0999">Mitochondrion inner membrane</keyword>
<keyword evidence="4 16" id="KW-0813">Transport</keyword>
<evidence type="ECO:0000256" key="5">
    <source>
        <dbReference type="ARBA" id="ARBA00022660"/>
    </source>
</evidence>
<feature type="domain" description="NADH dehydrogenase subunit 5 C-terminal" evidence="19">
    <location>
        <begin position="387"/>
        <end position="558"/>
    </location>
</feature>
<keyword evidence="9" id="KW-0249">Electron transport</keyword>
<feature type="transmembrane region" description="Helical" evidence="16">
    <location>
        <begin position="363"/>
        <end position="387"/>
    </location>
</feature>
<evidence type="ECO:0000256" key="2">
    <source>
        <dbReference type="ARBA" id="ARBA00012944"/>
    </source>
</evidence>
<gene>
    <name evidence="20" type="primary">NAD5</name>
</gene>
<comment type="similarity">
    <text evidence="16">Belongs to the complex I subunit 5 family.</text>
</comment>
<evidence type="ECO:0000259" key="18">
    <source>
        <dbReference type="Pfam" id="PF00662"/>
    </source>
</evidence>
<dbReference type="EMBL" id="JQ061319">
    <property type="protein sequence ID" value="AEX16063.1"/>
    <property type="molecule type" value="Genomic_DNA"/>
</dbReference>
<dbReference type="GO" id="GO:0003954">
    <property type="term" value="F:NADH dehydrogenase activity"/>
    <property type="evidence" value="ECO:0007669"/>
    <property type="project" value="TreeGrafter"/>
</dbReference>
<reference evidence="20" key="1">
    <citation type="journal article" date="2011" name="BMC Genomics">
        <title>The complete mitochondrial genome of Flustra foliacea (Ectoprocta, Cheilostomata) - compositional bias affects phylogenetic analyses of lophotrochozoan relationships.</title>
        <authorList>
            <person name="Nesnidal M.P."/>
            <person name="Helmkampf M."/>
            <person name="Bruchhaus I."/>
            <person name="Hausdorf B."/>
        </authorList>
    </citation>
    <scope>NUCLEOTIDE SEQUENCE</scope>
</reference>
<feature type="transmembrane region" description="Helical" evidence="16">
    <location>
        <begin position="483"/>
        <end position="508"/>
    </location>
</feature>
<dbReference type="InterPro" id="IPR003945">
    <property type="entry name" value="NU5C-like"/>
</dbReference>
<sequence>MTSHKMAVFLLSSLLVSMLSCVYLCFSLKESLLVEWSLLYFSGLLMSFSMLFDNISLLFGSVVLLISLSVMSFSVSYMSGDINLTYFVHMVLLFVLSMNALIFCPHMIVMLLGWDGLGLTSYLLVIYYLNDKSLGAGMITAMTNRIGDALLVLGVSWAVISGHWSFVYSSLGVAWFFMFSLMLAAMTKSAQVPFSAWLPAAMAAPTPVSALVHSSTLVTAGVYLIIRFYSSLCLYAYFDLIVFFLGVVTCLMASSSAIFEMDLKKVIALSTLSQLGVMMMALGLGSPGVSFFHLLSHALFKALLFICAGTLIHSNADNQDIRLMGSISVSMPLSRTVMNIANLSLCGFPYLSGFYSKELVVEFFMMSSVSALMGGLMVVSICLTSIYTMRLSLMTLWSPFKGSNVTSFTDESKWTGLSYSLLLGGAVMGGIFVSWLISPVIAPVILPFFMKVLVLLVVFLLGVVGFFFYWYNNNLVMSRFMSSMWYLSFISASPCVNFSMLLGGNLLYNEATWMEVLGGKGSGFMVSGGSLFLSKSFSASMSQMLSTILLSVLILSLCFV</sequence>
<dbReference type="PANTHER" id="PTHR42829">
    <property type="entry name" value="NADH-UBIQUINONE OXIDOREDUCTASE CHAIN 5"/>
    <property type="match status" value="1"/>
</dbReference>
<feature type="transmembrane region" description="Helical" evidence="16">
    <location>
        <begin position="84"/>
        <end position="102"/>
    </location>
</feature>
<evidence type="ECO:0000259" key="17">
    <source>
        <dbReference type="Pfam" id="PF00361"/>
    </source>
</evidence>
<proteinExistence type="inferred from homology"/>
<evidence type="ECO:0000256" key="4">
    <source>
        <dbReference type="ARBA" id="ARBA00022448"/>
    </source>
</evidence>
<feature type="transmembrane region" description="Helical" evidence="16">
    <location>
        <begin position="235"/>
        <end position="254"/>
    </location>
</feature>
<evidence type="ECO:0000259" key="19">
    <source>
        <dbReference type="Pfam" id="PF06455"/>
    </source>
</evidence>
<organism evidence="20">
    <name type="scientific">Flustra foliacea</name>
    <name type="common">greater hornwrack</name>
    <dbReference type="NCBI Taxonomy" id="478208"/>
    <lineage>
        <taxon>Eukaryota</taxon>
        <taxon>Metazoa</taxon>
        <taxon>Spiralia</taxon>
        <taxon>Lophotrochozoa</taxon>
        <taxon>Bryozoa</taxon>
        <taxon>Gymnolaemata</taxon>
        <taxon>Cheilostomatida</taxon>
        <taxon>Flustrina</taxon>
        <taxon>Flustroidea</taxon>
        <taxon>Flustridae</taxon>
        <taxon>Flustra</taxon>
    </lineage>
</organism>
<dbReference type="PRINTS" id="PR01434">
    <property type="entry name" value="NADHDHGNASE5"/>
</dbReference>
<dbReference type="GO" id="GO:0015990">
    <property type="term" value="P:electron transport coupled proton transport"/>
    <property type="evidence" value="ECO:0007669"/>
    <property type="project" value="TreeGrafter"/>
</dbReference>
<keyword evidence="13 16" id="KW-0496">Mitochondrion</keyword>
<feature type="domain" description="NADH-Ubiquinone oxidoreductase (complex I) chain 5 N-terminal" evidence="18">
    <location>
        <begin position="42"/>
        <end position="87"/>
    </location>
</feature>
<comment type="function">
    <text evidence="16">Core subunit of the mitochondrial membrane respiratory chain NADH dehydrogenase (Complex I) which catalyzes electron transfer from NADH through the respiratory chain, using ubiquinone as an electron acceptor. Essential for the catalytic activity and assembly of complex I.</text>
</comment>
<keyword evidence="5" id="KW-0679">Respiratory chain</keyword>
<evidence type="ECO:0000256" key="13">
    <source>
        <dbReference type="ARBA" id="ARBA00023128"/>
    </source>
</evidence>
<geneLocation type="mitochondrion" evidence="20"/>